<dbReference type="Gene3D" id="3.40.50.1820">
    <property type="entry name" value="alpha/beta hydrolase"/>
    <property type="match status" value="1"/>
</dbReference>
<gene>
    <name evidence="1" type="ORF">BXT89_15125</name>
</gene>
<dbReference type="InterPro" id="IPR029058">
    <property type="entry name" value="AB_hydrolase_fold"/>
</dbReference>
<comment type="caution">
    <text evidence="1">The sequence shown here is derived from an EMBL/GenBank/DDBJ whole genome shotgun (WGS) entry which is preliminary data.</text>
</comment>
<dbReference type="PANTHER" id="PTHR35602">
    <property type="entry name" value="ESTERASE YQIA-RELATED"/>
    <property type="match status" value="1"/>
</dbReference>
<organism evidence="1 2">
    <name type="scientific">Halopseudomonas pachastrellae</name>
    <dbReference type="NCBI Taxonomy" id="254161"/>
    <lineage>
        <taxon>Bacteria</taxon>
        <taxon>Pseudomonadati</taxon>
        <taxon>Pseudomonadota</taxon>
        <taxon>Gammaproteobacteria</taxon>
        <taxon>Pseudomonadales</taxon>
        <taxon>Pseudomonadaceae</taxon>
        <taxon>Halopseudomonas</taxon>
    </lineage>
</organism>
<sequence length="175" mass="18940">MTDKHILYIHGFASRVTSNHPKYAALEKIGGVSAIAPDYSLGRPYVEQLIHEAITDKGANLLVGTSMGGWLAARAASQHALPFVALNPCLEPQVTLANLGNEAARHAAASYDNFSLNARGLVIVELGDALLDSRDTARHLRQSYPVIMLEGGSHQFEQLDLMLEHITSFLQTPAP</sequence>
<evidence type="ECO:0008006" key="3">
    <source>
        <dbReference type="Google" id="ProtNLM"/>
    </source>
</evidence>
<dbReference type="STRING" id="254161.SAMN05216256_12540"/>
<keyword evidence="2" id="KW-1185">Reference proteome</keyword>
<protein>
    <recommendedName>
        <fullName evidence="3">Esterase</fullName>
    </recommendedName>
</protein>
<dbReference type="SUPFAM" id="SSF53474">
    <property type="entry name" value="alpha/beta-Hydrolases"/>
    <property type="match status" value="1"/>
</dbReference>
<accession>A0A1S8DDU4</accession>
<dbReference type="EMBL" id="MUBC01000039">
    <property type="protein sequence ID" value="ONM42986.1"/>
    <property type="molecule type" value="Genomic_DNA"/>
</dbReference>
<name>A0A1S8DDU4_9GAMM</name>
<evidence type="ECO:0000313" key="1">
    <source>
        <dbReference type="EMBL" id="ONM42986.1"/>
    </source>
</evidence>
<dbReference type="Proteomes" id="UP000242847">
    <property type="component" value="Unassembled WGS sequence"/>
</dbReference>
<dbReference type="PANTHER" id="PTHR35602:SF2">
    <property type="entry name" value="UPF0227 PROTEIN YCFP"/>
    <property type="match status" value="1"/>
</dbReference>
<dbReference type="Pfam" id="PF05728">
    <property type="entry name" value="UPF0227"/>
    <property type="match status" value="1"/>
</dbReference>
<reference evidence="1 2" key="1">
    <citation type="submission" date="2017-01" db="EMBL/GenBank/DDBJ databases">
        <title>Draft genome sequence of Pseudomonas pachastrellae type strain CCUG 46540T from a deep sea.</title>
        <authorList>
            <person name="Gomila M."/>
            <person name="Mulet M."/>
            <person name="Lalucat J."/>
            <person name="Garcia-Valdes E."/>
        </authorList>
    </citation>
    <scope>NUCLEOTIDE SEQUENCE [LARGE SCALE GENOMIC DNA]</scope>
    <source>
        <strain evidence="1 2">CCUG 46540</strain>
    </source>
</reference>
<dbReference type="RefSeq" id="WP_169847309.1">
    <property type="nucleotide sequence ID" value="NZ_FOUD01000025.1"/>
</dbReference>
<dbReference type="InterPro" id="IPR008886">
    <property type="entry name" value="UPF0227/Esterase_YqiA"/>
</dbReference>
<proteinExistence type="predicted"/>
<evidence type="ECO:0000313" key="2">
    <source>
        <dbReference type="Proteomes" id="UP000242847"/>
    </source>
</evidence>
<dbReference type="AlphaFoldDB" id="A0A1S8DDU4"/>